<dbReference type="GO" id="GO:0008743">
    <property type="term" value="F:L-threonine 3-dehydrogenase activity"/>
    <property type="evidence" value="ECO:0007669"/>
    <property type="project" value="TreeGrafter"/>
</dbReference>
<dbReference type="Gene3D" id="3.50.50.60">
    <property type="entry name" value="FAD/NAD(P)-binding domain"/>
    <property type="match status" value="1"/>
</dbReference>
<dbReference type="SUPFAM" id="SSF51905">
    <property type="entry name" value="FAD/NAD(P)-binding domain"/>
    <property type="match status" value="1"/>
</dbReference>
<name>X1ET79_9ZZZZ</name>
<dbReference type="Pfam" id="PF07992">
    <property type="entry name" value="Pyr_redox_2"/>
    <property type="match status" value="1"/>
</dbReference>
<dbReference type="SUPFAM" id="SSF53383">
    <property type="entry name" value="PLP-dependent transferases"/>
    <property type="match status" value="1"/>
</dbReference>
<dbReference type="SUPFAM" id="SSF51735">
    <property type="entry name" value="NAD(P)-binding Rossmann-fold domains"/>
    <property type="match status" value="1"/>
</dbReference>
<comment type="similarity">
    <text evidence="1">Belongs to the NAD(P)-dependent epimerase/dehydratase family.</text>
</comment>
<feature type="non-terminal residue" evidence="3">
    <location>
        <position position="1"/>
    </location>
</feature>
<dbReference type="InterPro" id="IPR051225">
    <property type="entry name" value="NAD(P)_epim/dehydratase"/>
</dbReference>
<dbReference type="InterPro" id="IPR015424">
    <property type="entry name" value="PyrdxlP-dep_Trfase"/>
</dbReference>
<dbReference type="EMBL" id="BARU01009343">
    <property type="protein sequence ID" value="GAH35797.1"/>
    <property type="molecule type" value="Genomic_DNA"/>
</dbReference>
<gene>
    <name evidence="3" type="ORF">S03H2_18051</name>
</gene>
<dbReference type="PANTHER" id="PTHR42687">
    <property type="entry name" value="L-THREONINE 3-DEHYDROGENASE"/>
    <property type="match status" value="1"/>
</dbReference>
<feature type="domain" description="FAD/NAD(P)-binding" evidence="2">
    <location>
        <begin position="57"/>
        <end position="134"/>
    </location>
</feature>
<organism evidence="3">
    <name type="scientific">marine sediment metagenome</name>
    <dbReference type="NCBI Taxonomy" id="412755"/>
    <lineage>
        <taxon>unclassified sequences</taxon>
        <taxon>metagenomes</taxon>
        <taxon>ecological metagenomes</taxon>
    </lineage>
</organism>
<dbReference type="InterPro" id="IPR036188">
    <property type="entry name" value="FAD/NAD-bd_sf"/>
</dbReference>
<dbReference type="Gene3D" id="3.40.50.720">
    <property type="entry name" value="NAD(P)-binding Rossmann-like Domain"/>
    <property type="match status" value="1"/>
</dbReference>
<dbReference type="InterPro" id="IPR036291">
    <property type="entry name" value="NAD(P)-bd_dom_sf"/>
</dbReference>
<protein>
    <recommendedName>
        <fullName evidence="2">FAD/NAD(P)-binding domain-containing protein</fullName>
    </recommendedName>
</protein>
<comment type="caution">
    <text evidence="3">The sequence shown here is derived from an EMBL/GenBank/DDBJ whole genome shotgun (WGS) entry which is preliminary data.</text>
</comment>
<evidence type="ECO:0000313" key="3">
    <source>
        <dbReference type="EMBL" id="GAH35797.1"/>
    </source>
</evidence>
<reference evidence="3" key="1">
    <citation type="journal article" date="2014" name="Front. Microbiol.">
        <title>High frequency of phylogenetically diverse reductive dehalogenase-homologous genes in deep subseafloor sedimentary metagenomes.</title>
        <authorList>
            <person name="Kawai M."/>
            <person name="Futagami T."/>
            <person name="Toyoda A."/>
            <person name="Takaki Y."/>
            <person name="Nishi S."/>
            <person name="Hori S."/>
            <person name="Arai W."/>
            <person name="Tsubouchi T."/>
            <person name="Morono Y."/>
            <person name="Uchiyama I."/>
            <person name="Ito T."/>
            <person name="Fujiyama A."/>
            <person name="Inagaki F."/>
            <person name="Takami H."/>
        </authorList>
    </citation>
    <scope>NUCLEOTIDE SEQUENCE</scope>
    <source>
        <strain evidence="3">Expedition CK06-06</strain>
    </source>
</reference>
<evidence type="ECO:0000256" key="1">
    <source>
        <dbReference type="ARBA" id="ARBA00007637"/>
    </source>
</evidence>
<dbReference type="GO" id="GO:0006567">
    <property type="term" value="P:L-threonine catabolic process"/>
    <property type="evidence" value="ECO:0007669"/>
    <property type="project" value="TreeGrafter"/>
</dbReference>
<sequence>PEIADLAEKYDAEFEEGILTVMDDSHGVGAVGETGRGTTELTNDNRLDILIATLGMKGNIGNKVAVVGGGNVAIDVSRTALRLGAKEVTIAYRRTRAEMPASAEEISEALKEGVKMLYLTAPVKVISVNSKLKVEFIWMELGGVDTRGVRWPGLISYVTPPGGGTTDYAVEIYYEAIKHRKYLDCFIKEGTYLDMMYMPDAIKSAIDIMEADPSKLKYRNAYNVTAMSFAPEHIANEIKKHIPDFIIEYKVDPVRQAIAESWPDRMDDSAAREEWGWNPKYDLATMTKDMLEKLSAKLKIKT</sequence>
<dbReference type="AlphaFoldDB" id="X1ET79"/>
<dbReference type="InterPro" id="IPR023753">
    <property type="entry name" value="FAD/NAD-binding_dom"/>
</dbReference>
<accession>X1ET79</accession>
<proteinExistence type="inferred from homology"/>
<evidence type="ECO:0000259" key="2">
    <source>
        <dbReference type="Pfam" id="PF07992"/>
    </source>
</evidence>
<dbReference type="PANTHER" id="PTHR42687:SF1">
    <property type="entry name" value="L-THREONINE 3-DEHYDROGENASE, MITOCHONDRIAL"/>
    <property type="match status" value="1"/>
</dbReference>